<name>R3TRZ1_9ENTE</name>
<organism evidence="2 3">
    <name type="scientific">Enterococcus phoeniculicola ATCC BAA-412</name>
    <dbReference type="NCBI Taxonomy" id="1158610"/>
    <lineage>
        <taxon>Bacteria</taxon>
        <taxon>Bacillati</taxon>
        <taxon>Bacillota</taxon>
        <taxon>Bacilli</taxon>
        <taxon>Lactobacillales</taxon>
        <taxon>Enterococcaceae</taxon>
        <taxon>Enterococcus</taxon>
    </lineage>
</organism>
<accession>R3TRZ1</accession>
<keyword evidence="1" id="KW-0808">Transferase</keyword>
<gene>
    <name evidence="2" type="ORF">UC3_01889</name>
</gene>
<dbReference type="PANTHER" id="PTHR34581">
    <property type="entry name" value="PTS SYSTEM N,N'-DIACETYLCHITOBIOSE-SPECIFIC EIIB COMPONENT"/>
    <property type="match status" value="1"/>
</dbReference>
<dbReference type="Gene3D" id="3.40.50.2300">
    <property type="match status" value="1"/>
</dbReference>
<protein>
    <submittedName>
        <fullName evidence="2">Uncharacterized protein</fullName>
    </submittedName>
</protein>
<dbReference type="GO" id="GO:0008982">
    <property type="term" value="F:protein-N(PI)-phosphohistidine-sugar phosphotransferase activity"/>
    <property type="evidence" value="ECO:0007669"/>
    <property type="project" value="InterPro"/>
</dbReference>
<keyword evidence="3" id="KW-1185">Reference proteome</keyword>
<dbReference type="SUPFAM" id="SSF52794">
    <property type="entry name" value="PTS system IIB component-like"/>
    <property type="match status" value="1"/>
</dbReference>
<dbReference type="InterPro" id="IPR036095">
    <property type="entry name" value="PTS_EIIB-like_sf"/>
</dbReference>
<dbReference type="GO" id="GO:0009401">
    <property type="term" value="P:phosphoenolpyruvate-dependent sugar phosphotransferase system"/>
    <property type="evidence" value="ECO:0007669"/>
    <property type="project" value="InterPro"/>
</dbReference>
<dbReference type="PANTHER" id="PTHR34581:SF2">
    <property type="entry name" value="PTS SYSTEM N,N'-DIACETYLCHITOBIOSE-SPECIFIC EIIB COMPONENT"/>
    <property type="match status" value="1"/>
</dbReference>
<dbReference type="HOGENOM" id="CLU_896396_0_0_9"/>
<dbReference type="EMBL" id="AJAT01000015">
    <property type="protein sequence ID" value="EOL43908.1"/>
    <property type="molecule type" value="Genomic_DNA"/>
</dbReference>
<reference evidence="2 3" key="1">
    <citation type="submission" date="2013-02" db="EMBL/GenBank/DDBJ databases">
        <title>The Genome Sequence of Enterococcus phoeniculicola BAA-412.</title>
        <authorList>
            <consortium name="The Broad Institute Genome Sequencing Platform"/>
            <consortium name="The Broad Institute Genome Sequencing Center for Infectious Disease"/>
            <person name="Earl A.M."/>
            <person name="Gilmore M.S."/>
            <person name="Lebreton F."/>
            <person name="Walker B."/>
            <person name="Young S.K."/>
            <person name="Zeng Q."/>
            <person name="Gargeya S."/>
            <person name="Fitzgerald M."/>
            <person name="Haas B."/>
            <person name="Abouelleil A."/>
            <person name="Alvarado L."/>
            <person name="Arachchi H.M."/>
            <person name="Berlin A.M."/>
            <person name="Chapman S.B."/>
            <person name="Dewar J."/>
            <person name="Goldberg J."/>
            <person name="Griggs A."/>
            <person name="Gujja S."/>
            <person name="Hansen M."/>
            <person name="Howarth C."/>
            <person name="Imamovic A."/>
            <person name="Larimer J."/>
            <person name="McCowan C."/>
            <person name="Murphy C."/>
            <person name="Neiman D."/>
            <person name="Pearson M."/>
            <person name="Priest M."/>
            <person name="Roberts A."/>
            <person name="Saif S."/>
            <person name="Shea T."/>
            <person name="Sisk P."/>
            <person name="Sykes S."/>
            <person name="Wortman J."/>
            <person name="Nusbaum C."/>
            <person name="Birren B."/>
        </authorList>
    </citation>
    <scope>NUCLEOTIDE SEQUENCE [LARGE SCALE GENOMIC DNA]</scope>
    <source>
        <strain evidence="2 3">ATCC BAA-412</strain>
    </source>
</reference>
<dbReference type="eggNOG" id="ENOG50302S9">
    <property type="taxonomic scope" value="Bacteria"/>
</dbReference>
<dbReference type="InterPro" id="IPR051819">
    <property type="entry name" value="PTS_sugar-specific_EIIB"/>
</dbReference>
<dbReference type="STRING" id="154621.RV11_GL001076"/>
<evidence type="ECO:0000313" key="2">
    <source>
        <dbReference type="EMBL" id="EOL43908.1"/>
    </source>
</evidence>
<evidence type="ECO:0000313" key="3">
    <source>
        <dbReference type="Proteomes" id="UP000013785"/>
    </source>
</evidence>
<sequence length="296" mass="34310">MFCKKIVDEINQADENLTAVFDDFASVDRKQNSYGEMYDLVFAYGSIDQIRFDTAFEMGNLFDVVFVAPQVRYLTPKKQEILEDYPTLVRDIEMKIFGTMNGPVAYENLLDQLIHLDFERGAVSKNGRTTKNRDKDIELFILGGDRKDAFFKKMFSYWESLGIRTRVESYSLQTLYDFSTEEEFDLRILFGNSSHLSKEEFPKFAKRIDGLLVSPLVKTSLMQRQEWLDEYKIAAQVISNTDYMAKSGDKAGEELLTFLEELMSRSEYTTEPYVAALEQPEPLKKRKSLFGLISWS</sequence>
<proteinExistence type="predicted"/>
<dbReference type="AlphaFoldDB" id="R3TRZ1"/>
<evidence type="ECO:0000256" key="1">
    <source>
        <dbReference type="ARBA" id="ARBA00022679"/>
    </source>
</evidence>
<dbReference type="PATRIC" id="fig|1158610.3.peg.1883"/>
<comment type="caution">
    <text evidence="2">The sequence shown here is derived from an EMBL/GenBank/DDBJ whole genome shotgun (WGS) entry which is preliminary data.</text>
</comment>
<dbReference type="Proteomes" id="UP000013785">
    <property type="component" value="Unassembled WGS sequence"/>
</dbReference>